<accession>A8P6M9</accession>
<keyword evidence="2" id="KW-0812">Transmembrane</keyword>
<dbReference type="RefSeq" id="XP_001839189.2">
    <property type="nucleotide sequence ID" value="XM_001839137.2"/>
</dbReference>
<gene>
    <name evidence="3" type="ORF">CC1G_07904</name>
</gene>
<name>A8P6M9_COPC7</name>
<feature type="compositionally biased region" description="Polar residues" evidence="1">
    <location>
        <begin position="247"/>
        <end position="261"/>
    </location>
</feature>
<dbReference type="HOGENOM" id="CLU_1034454_0_0_1"/>
<dbReference type="STRING" id="240176.A8P6M9"/>
<organism evidence="3 4">
    <name type="scientific">Coprinopsis cinerea (strain Okayama-7 / 130 / ATCC MYA-4618 / FGSC 9003)</name>
    <name type="common">Inky cap fungus</name>
    <name type="synonym">Hormographiella aspergillata</name>
    <dbReference type="NCBI Taxonomy" id="240176"/>
    <lineage>
        <taxon>Eukaryota</taxon>
        <taxon>Fungi</taxon>
        <taxon>Dikarya</taxon>
        <taxon>Basidiomycota</taxon>
        <taxon>Agaricomycotina</taxon>
        <taxon>Agaricomycetes</taxon>
        <taxon>Agaricomycetidae</taxon>
        <taxon>Agaricales</taxon>
        <taxon>Agaricineae</taxon>
        <taxon>Psathyrellaceae</taxon>
        <taxon>Coprinopsis</taxon>
    </lineage>
</organism>
<evidence type="ECO:0000313" key="4">
    <source>
        <dbReference type="Proteomes" id="UP000001861"/>
    </source>
</evidence>
<feature type="transmembrane region" description="Helical" evidence="2">
    <location>
        <begin position="121"/>
        <end position="143"/>
    </location>
</feature>
<dbReference type="AlphaFoldDB" id="A8P6M9"/>
<feature type="transmembrane region" description="Helical" evidence="2">
    <location>
        <begin position="37"/>
        <end position="60"/>
    </location>
</feature>
<dbReference type="KEGG" id="cci:CC1G_07904"/>
<evidence type="ECO:0000256" key="1">
    <source>
        <dbReference type="SAM" id="MobiDB-lite"/>
    </source>
</evidence>
<dbReference type="Proteomes" id="UP000001861">
    <property type="component" value="Unassembled WGS sequence"/>
</dbReference>
<evidence type="ECO:0000313" key="3">
    <source>
        <dbReference type="EMBL" id="EAU82622.2"/>
    </source>
</evidence>
<keyword evidence="4" id="KW-1185">Reference proteome</keyword>
<dbReference type="OrthoDB" id="2958007at2759"/>
<sequence>MSKLKIAYFVTRYSIFVYYMLIFIYSESRTLTIPQCYRLFVSSVVSIVVNSACSDALLYLQVYAFSGKNKIIGSYLALQFLAAYAIKFGLLSRYFKVIVFAKLNLPGLYCTPINPLEVAPYMAGVFVVPIPAITILIAITFWIHRSSYRGLHSSLLVVLVRNGMIYVLVILLLTIITVIVNYAHGSNSLVSIFQGAVHPLLSTRLILHLREQAHREAESSMANAASPLGGKHAGKLGSLKFAAPPIQSGSETSTAGVSTMEMSDMTHRV</sequence>
<dbReference type="EMBL" id="AACS02000005">
    <property type="protein sequence ID" value="EAU82622.2"/>
    <property type="molecule type" value="Genomic_DNA"/>
</dbReference>
<feature type="transmembrane region" description="Helical" evidence="2">
    <location>
        <begin position="72"/>
        <end position="90"/>
    </location>
</feature>
<dbReference type="InParanoid" id="A8P6M9"/>
<dbReference type="VEuPathDB" id="FungiDB:CC1G_07904"/>
<dbReference type="OMA" id="YINFAMI"/>
<keyword evidence="2" id="KW-1133">Transmembrane helix</keyword>
<evidence type="ECO:0000256" key="2">
    <source>
        <dbReference type="SAM" id="Phobius"/>
    </source>
</evidence>
<protein>
    <submittedName>
        <fullName evidence="3">Uncharacterized protein</fullName>
    </submittedName>
</protein>
<keyword evidence="2" id="KW-0472">Membrane</keyword>
<proteinExistence type="predicted"/>
<reference evidence="3 4" key="1">
    <citation type="journal article" date="2010" name="Proc. Natl. Acad. Sci. U.S.A.">
        <title>Insights into evolution of multicellular fungi from the assembled chromosomes of the mushroom Coprinopsis cinerea (Coprinus cinereus).</title>
        <authorList>
            <person name="Stajich J.E."/>
            <person name="Wilke S.K."/>
            <person name="Ahren D."/>
            <person name="Au C.H."/>
            <person name="Birren B.W."/>
            <person name="Borodovsky M."/>
            <person name="Burns C."/>
            <person name="Canback B."/>
            <person name="Casselton L.A."/>
            <person name="Cheng C.K."/>
            <person name="Deng J."/>
            <person name="Dietrich F.S."/>
            <person name="Fargo D.C."/>
            <person name="Farman M.L."/>
            <person name="Gathman A.C."/>
            <person name="Goldberg J."/>
            <person name="Guigo R."/>
            <person name="Hoegger P.J."/>
            <person name="Hooker J.B."/>
            <person name="Huggins A."/>
            <person name="James T.Y."/>
            <person name="Kamada T."/>
            <person name="Kilaru S."/>
            <person name="Kodira C."/>
            <person name="Kues U."/>
            <person name="Kupfer D."/>
            <person name="Kwan H.S."/>
            <person name="Lomsadze A."/>
            <person name="Li W."/>
            <person name="Lilly W.W."/>
            <person name="Ma L.J."/>
            <person name="Mackey A.J."/>
            <person name="Manning G."/>
            <person name="Martin F."/>
            <person name="Muraguchi H."/>
            <person name="Natvig D.O."/>
            <person name="Palmerini H."/>
            <person name="Ramesh M.A."/>
            <person name="Rehmeyer C.J."/>
            <person name="Roe B.A."/>
            <person name="Shenoy N."/>
            <person name="Stanke M."/>
            <person name="Ter-Hovhannisyan V."/>
            <person name="Tunlid A."/>
            <person name="Velagapudi R."/>
            <person name="Vision T.J."/>
            <person name="Zeng Q."/>
            <person name="Zolan M.E."/>
            <person name="Pukkila P.J."/>
        </authorList>
    </citation>
    <scope>NUCLEOTIDE SEQUENCE [LARGE SCALE GENOMIC DNA]</scope>
    <source>
        <strain evidence="4">Okayama-7 / 130 / ATCC MYA-4618 / FGSC 9003</strain>
    </source>
</reference>
<feature type="transmembrane region" description="Helical" evidence="2">
    <location>
        <begin position="6"/>
        <end position="25"/>
    </location>
</feature>
<dbReference type="GeneID" id="6015798"/>
<feature type="transmembrane region" description="Helical" evidence="2">
    <location>
        <begin position="164"/>
        <end position="183"/>
    </location>
</feature>
<comment type="caution">
    <text evidence="3">The sequence shown here is derived from an EMBL/GenBank/DDBJ whole genome shotgun (WGS) entry which is preliminary data.</text>
</comment>
<feature type="region of interest" description="Disordered" evidence="1">
    <location>
        <begin position="245"/>
        <end position="269"/>
    </location>
</feature>